<keyword evidence="3" id="KW-1185">Reference proteome</keyword>
<organism evidence="2 3">
    <name type="scientific">Adonisia turfae CCMR0081</name>
    <dbReference type="NCBI Taxonomy" id="2292702"/>
    <lineage>
        <taxon>Bacteria</taxon>
        <taxon>Bacillati</taxon>
        <taxon>Cyanobacteriota</taxon>
        <taxon>Adonisia</taxon>
        <taxon>Adonisia turfae</taxon>
    </lineage>
</organism>
<dbReference type="EMBL" id="QXHD01000004">
    <property type="protein sequence ID" value="NEZ59308.1"/>
    <property type="molecule type" value="Genomic_DNA"/>
</dbReference>
<feature type="transmembrane region" description="Helical" evidence="1">
    <location>
        <begin position="55"/>
        <end position="76"/>
    </location>
</feature>
<feature type="transmembrane region" description="Helical" evidence="1">
    <location>
        <begin position="6"/>
        <end position="30"/>
    </location>
</feature>
<dbReference type="RefSeq" id="WP_163660499.1">
    <property type="nucleotide sequence ID" value="NZ_QXHD01000004.1"/>
</dbReference>
<gene>
    <name evidence="2" type="ORF">DXZ20_27420</name>
</gene>
<dbReference type="AlphaFoldDB" id="A0A6M0RSU2"/>
<accession>A0A6M0RSU2</accession>
<dbReference type="Proteomes" id="UP000481033">
    <property type="component" value="Unassembled WGS sequence"/>
</dbReference>
<keyword evidence="1" id="KW-0472">Membrane</keyword>
<keyword evidence="1" id="KW-1133">Transmembrane helix</keyword>
<evidence type="ECO:0000313" key="3">
    <source>
        <dbReference type="Proteomes" id="UP000481033"/>
    </source>
</evidence>
<name>A0A6M0RSU2_9CYAN</name>
<sequence length="111" mass="11977">MILDPVWISGVFLWALALYLMFSPLVLRLVEALEQQAMGWLASADTTSSTGPAELYASVMSIVPFVVTGGLCNYLLDISMGRSWTVSVGIITCIGSGVYELGRRDGQANQD</sequence>
<proteinExistence type="predicted"/>
<protein>
    <submittedName>
        <fullName evidence="2">Uncharacterized protein</fullName>
    </submittedName>
</protein>
<comment type="caution">
    <text evidence="2">The sequence shown here is derived from an EMBL/GenBank/DDBJ whole genome shotgun (WGS) entry which is preliminary data.</text>
</comment>
<evidence type="ECO:0000313" key="2">
    <source>
        <dbReference type="EMBL" id="NEZ59308.1"/>
    </source>
</evidence>
<keyword evidence="1" id="KW-0812">Transmembrane</keyword>
<evidence type="ECO:0000256" key="1">
    <source>
        <dbReference type="SAM" id="Phobius"/>
    </source>
</evidence>
<reference evidence="2 3" key="1">
    <citation type="journal article" date="2020" name="Microb. Ecol.">
        <title>Ecogenomics of the Marine Benthic Filamentous Cyanobacterium Adonisia.</title>
        <authorList>
            <person name="Walter J.M."/>
            <person name="Coutinho F.H."/>
            <person name="Leomil L."/>
            <person name="Hargreaves P.I."/>
            <person name="Campeao M.E."/>
            <person name="Vieira V.V."/>
            <person name="Silva B.S."/>
            <person name="Fistarol G.O."/>
            <person name="Salomon P.S."/>
            <person name="Sawabe T."/>
            <person name="Mino S."/>
            <person name="Hosokawa M."/>
            <person name="Miyashita H."/>
            <person name="Maruyama F."/>
            <person name="van Verk M.C."/>
            <person name="Dutilh B.E."/>
            <person name="Thompson C.C."/>
            <person name="Thompson F.L."/>
        </authorList>
    </citation>
    <scope>NUCLEOTIDE SEQUENCE [LARGE SCALE GENOMIC DNA]</scope>
    <source>
        <strain evidence="2 3">CCMR0081</strain>
    </source>
</reference>